<accession>A0ABY4FB20</accession>
<proteinExistence type="predicted"/>
<evidence type="ECO:0000313" key="1">
    <source>
        <dbReference type="EMBL" id="UOQ53208.1"/>
    </source>
</evidence>
<name>A0ABY4FB20_9BACT</name>
<evidence type="ECO:0000313" key="2">
    <source>
        <dbReference type="Proteomes" id="UP000831785"/>
    </source>
</evidence>
<dbReference type="SUPFAM" id="SSF47240">
    <property type="entry name" value="Ferritin-like"/>
    <property type="match status" value="1"/>
</dbReference>
<dbReference type="RefSeq" id="WP_244718131.1">
    <property type="nucleotide sequence ID" value="NZ_CP095049.1"/>
</dbReference>
<gene>
    <name evidence="1" type="ORF">MUN80_00255</name>
</gene>
<dbReference type="InterPro" id="IPR009078">
    <property type="entry name" value="Ferritin-like_SF"/>
</dbReference>
<protein>
    <submittedName>
        <fullName evidence="1">Ferritin-like domain-containing protein</fullName>
    </submittedName>
</protein>
<dbReference type="Proteomes" id="UP000831785">
    <property type="component" value="Chromosome"/>
</dbReference>
<dbReference type="EMBL" id="CP095049">
    <property type="protein sequence ID" value="UOQ53208.1"/>
    <property type="molecule type" value="Genomic_DNA"/>
</dbReference>
<organism evidence="1 2">
    <name type="scientific">Hymenobacter cellulosivorans</name>
    <dbReference type="NCBI Taxonomy" id="2932249"/>
    <lineage>
        <taxon>Bacteria</taxon>
        <taxon>Pseudomonadati</taxon>
        <taxon>Bacteroidota</taxon>
        <taxon>Cytophagia</taxon>
        <taxon>Cytophagales</taxon>
        <taxon>Hymenobacteraceae</taxon>
        <taxon>Hymenobacter</taxon>
    </lineage>
</organism>
<dbReference type="Pfam" id="PF13668">
    <property type="entry name" value="Ferritin_2"/>
    <property type="match status" value="1"/>
</dbReference>
<reference evidence="1 2" key="1">
    <citation type="submission" date="2022-04" db="EMBL/GenBank/DDBJ databases">
        <title>Hymenobacter sp. isolated from the air.</title>
        <authorList>
            <person name="Won M."/>
            <person name="Lee C.-M."/>
            <person name="Woen H.-Y."/>
            <person name="Kwon S.-W."/>
        </authorList>
    </citation>
    <scope>NUCLEOTIDE SEQUENCE [LARGE SCALE GENOMIC DNA]</scope>
    <source>
        <strain evidence="2">5116 S-27</strain>
    </source>
</reference>
<sequence length="132" mass="13987">MRDHEVIHREFFRQLIGSTALPNLEFNFTSINFTTRAGVLAAARTFEDLGVAAYNGAAKLFTSKANLVLVGKIASVEARHAAFIRDLVQPANPFDEVVGASGLGAVLTPTQVLAAAAVFLPYTILSSGLPTA</sequence>
<keyword evidence="2" id="KW-1185">Reference proteome</keyword>